<feature type="signal peptide" evidence="1">
    <location>
        <begin position="1"/>
        <end position="22"/>
    </location>
</feature>
<organism evidence="2 3">
    <name type="scientific">Breznakiella homolactica</name>
    <dbReference type="NCBI Taxonomy" id="2798577"/>
    <lineage>
        <taxon>Bacteria</taxon>
        <taxon>Pseudomonadati</taxon>
        <taxon>Spirochaetota</taxon>
        <taxon>Spirochaetia</taxon>
        <taxon>Spirochaetales</taxon>
        <taxon>Breznakiellaceae</taxon>
        <taxon>Breznakiella</taxon>
    </lineage>
</organism>
<evidence type="ECO:0000256" key="1">
    <source>
        <dbReference type="SAM" id="SignalP"/>
    </source>
</evidence>
<protein>
    <recommendedName>
        <fullName evidence="4">Tetratricopeptide repeat protein</fullName>
    </recommendedName>
</protein>
<dbReference type="Gene3D" id="1.25.40.10">
    <property type="entry name" value="Tetratricopeptide repeat domain"/>
    <property type="match status" value="1"/>
</dbReference>
<proteinExistence type="predicted"/>
<accession>A0A7T7XL64</accession>
<dbReference type="Gene3D" id="2.60.40.10">
    <property type="entry name" value="Immunoglobulins"/>
    <property type="match status" value="1"/>
</dbReference>
<sequence>MRAKKIILFACLCVLSAAAVFSQTSDSAVFAPFISRLTVEVRNNLIRLSWRDSQDVRGPVYVYRSERPFESTGPSGLERPVEVPYGVQSYIDEVVSAGTFYYFIAASDEQGRRYEMAIPLNNTISVAIQDFSEAPVISDGTTENQLPASVQTGLVSLEALLQGDAVIISFRVTGENKTGVLYRSVQPIRRTQDLLSAVIVQSGVQSPFVDYPVPGIPYYYAVVFEEDIARGQVSVVPGQNSTIAAVEVPEGTYRVGLPDRRTDLRSMPLPLISVYTAVPGGTGYTEVPIPGELSPEAAKAVGDLTRNSSGQKQAIQKQPRAFSQDLEGTSGGEEYTLKAIVRGPFSKRSWDQARDELIQFLSLPRSSQAEARARFYLGQTYYFLGQPREALFEFLLVQSHYEEEASEWIQATLADMLALERTP</sequence>
<dbReference type="AlphaFoldDB" id="A0A7T7XL64"/>
<dbReference type="EMBL" id="CP067089">
    <property type="protein sequence ID" value="QQO08288.1"/>
    <property type="molecule type" value="Genomic_DNA"/>
</dbReference>
<evidence type="ECO:0000313" key="2">
    <source>
        <dbReference type="EMBL" id="QQO08288.1"/>
    </source>
</evidence>
<feature type="chain" id="PRO_5030722525" description="Tetratricopeptide repeat protein" evidence="1">
    <location>
        <begin position="23"/>
        <end position="423"/>
    </location>
</feature>
<keyword evidence="1" id="KW-0732">Signal</keyword>
<dbReference type="Proteomes" id="UP000595917">
    <property type="component" value="Chromosome"/>
</dbReference>
<dbReference type="InterPro" id="IPR011990">
    <property type="entry name" value="TPR-like_helical_dom_sf"/>
</dbReference>
<name>A0A7T7XL64_9SPIR</name>
<gene>
    <name evidence="2" type="ORF">JFL75_15300</name>
</gene>
<reference evidence="2" key="1">
    <citation type="submission" date="2021-01" db="EMBL/GenBank/DDBJ databases">
        <title>Description of Breznakiella homolactica.</title>
        <authorList>
            <person name="Song Y."/>
            <person name="Brune A."/>
        </authorList>
    </citation>
    <scope>NUCLEOTIDE SEQUENCE</scope>
    <source>
        <strain evidence="2">RmG30</strain>
    </source>
</reference>
<dbReference type="RefSeq" id="WP_215625594.1">
    <property type="nucleotide sequence ID" value="NZ_CP067089.2"/>
</dbReference>
<keyword evidence="3" id="KW-1185">Reference proteome</keyword>
<evidence type="ECO:0000313" key="3">
    <source>
        <dbReference type="Proteomes" id="UP000595917"/>
    </source>
</evidence>
<dbReference type="KEGG" id="bhc:JFL75_15300"/>
<evidence type="ECO:0008006" key="4">
    <source>
        <dbReference type="Google" id="ProtNLM"/>
    </source>
</evidence>
<dbReference type="InterPro" id="IPR013783">
    <property type="entry name" value="Ig-like_fold"/>
</dbReference>